<gene>
    <name evidence="2" type="ORF">Tci_925700</name>
</gene>
<organism evidence="2">
    <name type="scientific">Tanacetum cinerariifolium</name>
    <name type="common">Dalmatian daisy</name>
    <name type="synonym">Chrysanthemum cinerariifolium</name>
    <dbReference type="NCBI Taxonomy" id="118510"/>
    <lineage>
        <taxon>Eukaryota</taxon>
        <taxon>Viridiplantae</taxon>
        <taxon>Streptophyta</taxon>
        <taxon>Embryophyta</taxon>
        <taxon>Tracheophyta</taxon>
        <taxon>Spermatophyta</taxon>
        <taxon>Magnoliopsida</taxon>
        <taxon>eudicotyledons</taxon>
        <taxon>Gunneridae</taxon>
        <taxon>Pentapetalae</taxon>
        <taxon>asterids</taxon>
        <taxon>campanulids</taxon>
        <taxon>Asterales</taxon>
        <taxon>Asteraceae</taxon>
        <taxon>Asteroideae</taxon>
        <taxon>Anthemideae</taxon>
        <taxon>Anthemidinae</taxon>
        <taxon>Tanacetum</taxon>
    </lineage>
</organism>
<dbReference type="AlphaFoldDB" id="A0A699XA91"/>
<dbReference type="EMBL" id="BKCJ011797831">
    <property type="protein sequence ID" value="GFD53731.1"/>
    <property type="molecule type" value="Genomic_DNA"/>
</dbReference>
<feature type="region of interest" description="Disordered" evidence="1">
    <location>
        <begin position="1"/>
        <end position="35"/>
    </location>
</feature>
<feature type="compositionally biased region" description="Basic residues" evidence="1">
    <location>
        <begin position="19"/>
        <end position="28"/>
    </location>
</feature>
<proteinExistence type="predicted"/>
<evidence type="ECO:0000313" key="2">
    <source>
        <dbReference type="EMBL" id="GFD53731.1"/>
    </source>
</evidence>
<feature type="non-terminal residue" evidence="2">
    <location>
        <position position="1"/>
    </location>
</feature>
<reference evidence="2" key="1">
    <citation type="journal article" date="2019" name="Sci. Rep.">
        <title>Draft genome of Tanacetum cinerariifolium, the natural source of mosquito coil.</title>
        <authorList>
            <person name="Yamashiro T."/>
            <person name="Shiraishi A."/>
            <person name="Satake H."/>
            <person name="Nakayama K."/>
        </authorList>
    </citation>
    <scope>NUCLEOTIDE SEQUENCE</scope>
</reference>
<protein>
    <submittedName>
        <fullName evidence="2">Uncharacterized protein</fullName>
    </submittedName>
</protein>
<evidence type="ECO:0000256" key="1">
    <source>
        <dbReference type="SAM" id="MobiDB-lite"/>
    </source>
</evidence>
<comment type="caution">
    <text evidence="2">The sequence shown here is derived from an EMBL/GenBank/DDBJ whole genome shotgun (WGS) entry which is preliminary data.</text>
</comment>
<name>A0A699XA91_TANCI</name>
<accession>A0A699XA91</accession>
<sequence length="99" mass="10098">GHGRRPLAGPVSARLCAGPRRRPHRRGHLPGPARIGLHRARRHGSALAGSLQLGLASGGAAAAAQAAGVVATENGESTLYLLHKQGADPHGPAPCQPYK</sequence>